<dbReference type="InterPro" id="IPR011764">
    <property type="entry name" value="Biotin_carboxylation_dom"/>
</dbReference>
<dbReference type="Gene3D" id="3.30.470.20">
    <property type="entry name" value="ATP-grasp fold, B domain"/>
    <property type="match status" value="1"/>
</dbReference>
<dbReference type="InterPro" id="IPR050856">
    <property type="entry name" value="Biotin_carboxylase_complex"/>
</dbReference>
<accession>A0A915D4G8</accession>
<keyword evidence="3" id="KW-0547">Nucleotide-binding</keyword>
<feature type="domain" description="Biotin carboxylation" evidence="9">
    <location>
        <begin position="205"/>
        <end position="431"/>
    </location>
</feature>
<name>A0A915D4G8_9BILA</name>
<dbReference type="InterPro" id="IPR020946">
    <property type="entry name" value="Flavin_mOase-like"/>
</dbReference>
<dbReference type="Pfam" id="PF00743">
    <property type="entry name" value="FMO-like"/>
    <property type="match status" value="2"/>
</dbReference>
<dbReference type="WBParaSite" id="jg15298">
    <property type="protein sequence ID" value="jg15298"/>
    <property type="gene ID" value="jg15298"/>
</dbReference>
<evidence type="ECO:0000256" key="7">
    <source>
        <dbReference type="ARBA" id="ARBA00023267"/>
    </source>
</evidence>
<dbReference type="InterPro" id="IPR005481">
    <property type="entry name" value="BC-like_N"/>
</dbReference>
<sequence>MVGKSRFHTYILNRLLPGWVLESMIRRRLHTRFDHTKYGLLPEHSVFVRPMESTTVNDELPCRIMCGEVQMKPGIEKFTKHGVIFTLYTNNEVEVDNVILATGFNLHFNQLIEGGHLFAHSSLGVIGLIQPTGAIISTSEMQARFFFHLFSSRHQEKSNVPYVYRLAGPHAWPGARQAILTVDSRVDEPFKTRMCTVKPKKANCLSYDGADPNRGEIALRVMRTAKKMGVKTVVVYSDVDARSQHVIEALSSANCSAWRIGEAAPLTSYLDANKILQVAKQSGAQAIHPGYGFLSENAGFAEMCHSQNIKFIGPSAQAIRVMGQKNKAKDIMIKANVPVLVGYNGEEQIMIKPVCGGGGRGMRIVNSVDEFFGSVASSISESNNAFGNSDMIIEKYIKNPRHVEVQVFGDSHGNYVHCGTEIVAFKDGTRK</sequence>
<dbReference type="AlphaFoldDB" id="A0A915D4G8"/>
<dbReference type="GO" id="GO:0004485">
    <property type="term" value="F:methylcrotonoyl-CoA carboxylase activity"/>
    <property type="evidence" value="ECO:0007669"/>
    <property type="project" value="TreeGrafter"/>
</dbReference>
<dbReference type="Pfam" id="PF00289">
    <property type="entry name" value="Biotin_carb_N"/>
    <property type="match status" value="1"/>
</dbReference>
<evidence type="ECO:0000256" key="6">
    <source>
        <dbReference type="ARBA" id="ARBA00023002"/>
    </source>
</evidence>
<dbReference type="Gene3D" id="3.50.50.60">
    <property type="entry name" value="FAD/NAD(P)-binding domain"/>
    <property type="match status" value="1"/>
</dbReference>
<evidence type="ECO:0000313" key="10">
    <source>
        <dbReference type="Proteomes" id="UP000887574"/>
    </source>
</evidence>
<reference evidence="11" key="1">
    <citation type="submission" date="2022-11" db="UniProtKB">
        <authorList>
            <consortium name="WormBaseParasite"/>
        </authorList>
    </citation>
    <scope>IDENTIFICATION</scope>
</reference>
<dbReference type="InterPro" id="IPR005479">
    <property type="entry name" value="CPAse_ATP-bd"/>
</dbReference>
<protein>
    <recommendedName>
        <fullName evidence="8">Flavin-containing monooxygenase</fullName>
        <ecNumber evidence="8">1.-.-.-</ecNumber>
    </recommendedName>
</protein>
<dbReference type="GO" id="GO:0050660">
    <property type="term" value="F:flavin adenine dinucleotide binding"/>
    <property type="evidence" value="ECO:0007669"/>
    <property type="project" value="InterPro"/>
</dbReference>
<organism evidence="10 11">
    <name type="scientific">Ditylenchus dipsaci</name>
    <dbReference type="NCBI Taxonomy" id="166011"/>
    <lineage>
        <taxon>Eukaryota</taxon>
        <taxon>Metazoa</taxon>
        <taxon>Ecdysozoa</taxon>
        <taxon>Nematoda</taxon>
        <taxon>Chromadorea</taxon>
        <taxon>Rhabditida</taxon>
        <taxon>Tylenchina</taxon>
        <taxon>Tylenchomorpha</taxon>
        <taxon>Sphaerularioidea</taxon>
        <taxon>Anguinidae</taxon>
        <taxon>Anguininae</taxon>
        <taxon>Ditylenchus</taxon>
    </lineage>
</organism>
<evidence type="ECO:0000256" key="4">
    <source>
        <dbReference type="ARBA" id="ARBA00022827"/>
    </source>
</evidence>
<dbReference type="GO" id="GO:0005739">
    <property type="term" value="C:mitochondrion"/>
    <property type="evidence" value="ECO:0007669"/>
    <property type="project" value="TreeGrafter"/>
</dbReference>
<dbReference type="SUPFAM" id="SSF52440">
    <property type="entry name" value="PreATP-grasp domain"/>
    <property type="match status" value="1"/>
</dbReference>
<dbReference type="Proteomes" id="UP000887574">
    <property type="component" value="Unplaced"/>
</dbReference>
<dbReference type="InterPro" id="IPR036188">
    <property type="entry name" value="FAD/NAD-bd_sf"/>
</dbReference>
<evidence type="ECO:0000313" key="11">
    <source>
        <dbReference type="WBParaSite" id="jg15298"/>
    </source>
</evidence>
<comment type="similarity">
    <text evidence="8">Belongs to the FMO family.</text>
</comment>
<evidence type="ECO:0000256" key="1">
    <source>
        <dbReference type="ARBA" id="ARBA00022598"/>
    </source>
</evidence>
<keyword evidence="4 8" id="KW-0274">FAD</keyword>
<dbReference type="GO" id="GO:0004499">
    <property type="term" value="F:N,N-dimethylaniline monooxygenase activity"/>
    <property type="evidence" value="ECO:0007669"/>
    <property type="project" value="InterPro"/>
</dbReference>
<dbReference type="SUPFAM" id="SSF56059">
    <property type="entry name" value="Glutathione synthetase ATP-binding domain-like"/>
    <property type="match status" value="1"/>
</dbReference>
<evidence type="ECO:0000256" key="5">
    <source>
        <dbReference type="ARBA" id="ARBA00022840"/>
    </source>
</evidence>
<dbReference type="EC" id="1.-.-.-" evidence="8"/>
<dbReference type="PROSITE" id="PS50979">
    <property type="entry name" value="BC"/>
    <property type="match status" value="1"/>
</dbReference>
<evidence type="ECO:0000256" key="3">
    <source>
        <dbReference type="ARBA" id="ARBA00022741"/>
    </source>
</evidence>
<keyword evidence="10" id="KW-1185">Reference proteome</keyword>
<evidence type="ECO:0000256" key="8">
    <source>
        <dbReference type="RuleBase" id="RU361177"/>
    </source>
</evidence>
<keyword evidence="2 8" id="KW-0285">Flavoprotein</keyword>
<dbReference type="GO" id="GO:0050661">
    <property type="term" value="F:NADP binding"/>
    <property type="evidence" value="ECO:0007669"/>
    <property type="project" value="InterPro"/>
</dbReference>
<evidence type="ECO:0000259" key="9">
    <source>
        <dbReference type="PROSITE" id="PS50979"/>
    </source>
</evidence>
<dbReference type="PANTHER" id="PTHR18866">
    <property type="entry name" value="CARBOXYLASE:PYRUVATE/ACETYL-COA/PROPIONYL-COA CARBOXYLASE"/>
    <property type="match status" value="1"/>
</dbReference>
<dbReference type="GO" id="GO:0005524">
    <property type="term" value="F:ATP binding"/>
    <property type="evidence" value="ECO:0007669"/>
    <property type="project" value="UniProtKB-KW"/>
</dbReference>
<dbReference type="Pfam" id="PF02786">
    <property type="entry name" value="CPSase_L_D2"/>
    <property type="match status" value="1"/>
</dbReference>
<dbReference type="PANTHER" id="PTHR18866:SF33">
    <property type="entry name" value="METHYLCROTONOYL-COA CARBOXYLASE SUBUNIT ALPHA, MITOCHONDRIAL-RELATED"/>
    <property type="match status" value="1"/>
</dbReference>
<keyword evidence="7" id="KW-0092">Biotin</keyword>
<proteinExistence type="inferred from homology"/>
<keyword evidence="6 8" id="KW-0560">Oxidoreductase</keyword>
<comment type="cofactor">
    <cofactor evidence="8">
        <name>FAD</name>
        <dbReference type="ChEBI" id="CHEBI:57692"/>
    </cofactor>
</comment>
<keyword evidence="1" id="KW-0436">Ligase</keyword>
<keyword evidence="8" id="KW-0503">Monooxygenase</keyword>
<dbReference type="InterPro" id="IPR016185">
    <property type="entry name" value="PreATP-grasp_dom_sf"/>
</dbReference>
<keyword evidence="5" id="KW-0067">ATP-binding</keyword>
<evidence type="ECO:0000256" key="2">
    <source>
        <dbReference type="ARBA" id="ARBA00022630"/>
    </source>
</evidence>